<evidence type="ECO:0000313" key="4">
    <source>
        <dbReference type="Proteomes" id="UP001251217"/>
    </source>
</evidence>
<dbReference type="InterPro" id="IPR025184">
    <property type="entry name" value="AadA_C"/>
</dbReference>
<keyword evidence="1" id="KW-0808">Transferase</keyword>
<sequence>MSIDDLPAEVARSVGLFLTAVDELSPGLITGFYLVGSVALDDFHARGAGRGRLTTASDIDFVAVTDQRVEADSPEIAALAEAHRRTVRAAPQPHFDGAVMNWMDLAVGPIECPDVPCAQESRFITSGRWGINPVTFCELAWHGITVRGPHPGDIEVWADRTALRDFTVDNVRSYWRPWWERSRRAHPFSLAVGLTPWFPVWAVLGVSRLHHVLATGTMTSKRGAGRYALQTFDARWQPIIAESLHLHTDGAEGCRSYRNPLARRRDTLAFLDAAIDSALALSATF</sequence>
<dbReference type="EMBL" id="JAVDWW010000011">
    <property type="protein sequence ID" value="MDR7172224.1"/>
    <property type="molecule type" value="Genomic_DNA"/>
</dbReference>
<evidence type="ECO:0000256" key="1">
    <source>
        <dbReference type="ARBA" id="ARBA00022679"/>
    </source>
</evidence>
<keyword evidence="4" id="KW-1185">Reference proteome</keyword>
<dbReference type="RefSeq" id="WP_310407138.1">
    <property type="nucleotide sequence ID" value="NZ_JAVDWW010000011.1"/>
</dbReference>
<organism evidence="3 4">
    <name type="scientific">Nocardia kruczakiae</name>
    <dbReference type="NCBI Taxonomy" id="261477"/>
    <lineage>
        <taxon>Bacteria</taxon>
        <taxon>Bacillati</taxon>
        <taxon>Actinomycetota</taxon>
        <taxon>Actinomycetes</taxon>
        <taxon>Mycobacteriales</taxon>
        <taxon>Nocardiaceae</taxon>
        <taxon>Nocardia</taxon>
    </lineage>
</organism>
<dbReference type="Pfam" id="PF13427">
    <property type="entry name" value="AadA_C"/>
    <property type="match status" value="1"/>
</dbReference>
<evidence type="ECO:0000313" key="3">
    <source>
        <dbReference type="EMBL" id="MDR7172224.1"/>
    </source>
</evidence>
<accession>A0ABU1XNX8</accession>
<reference evidence="3 4" key="1">
    <citation type="submission" date="2023-07" db="EMBL/GenBank/DDBJ databases">
        <title>Sorghum-associated microbial communities from plants grown in Nebraska, USA.</title>
        <authorList>
            <person name="Schachtman D."/>
        </authorList>
    </citation>
    <scope>NUCLEOTIDE SEQUENCE [LARGE SCALE GENOMIC DNA]</scope>
    <source>
        <strain evidence="3 4">4272</strain>
    </source>
</reference>
<comment type="caution">
    <text evidence="3">The sequence shown here is derived from an EMBL/GenBank/DDBJ whole genome shotgun (WGS) entry which is preliminary data.</text>
</comment>
<feature type="domain" description="Adenylyltransferase AadA C-terminal" evidence="2">
    <location>
        <begin position="199"/>
        <end position="260"/>
    </location>
</feature>
<gene>
    <name evidence="3" type="ORF">J2W56_005985</name>
</gene>
<dbReference type="Proteomes" id="UP001251217">
    <property type="component" value="Unassembled WGS sequence"/>
</dbReference>
<name>A0ABU1XNX8_9NOCA</name>
<protein>
    <recommendedName>
        <fullName evidence="2">Adenylyltransferase AadA C-terminal domain-containing protein</fullName>
    </recommendedName>
</protein>
<proteinExistence type="predicted"/>
<evidence type="ECO:0000259" key="2">
    <source>
        <dbReference type="Pfam" id="PF13427"/>
    </source>
</evidence>